<dbReference type="AlphaFoldDB" id="A0A317E8V3"/>
<reference evidence="2" key="1">
    <citation type="submission" date="2018-05" db="EMBL/GenBank/DDBJ databases">
        <title>Zavarzinia sp. HR-AS.</title>
        <authorList>
            <person name="Lee Y."/>
            <person name="Jeon C.O."/>
        </authorList>
    </citation>
    <scope>NUCLEOTIDE SEQUENCE [LARGE SCALE GENOMIC DNA]</scope>
    <source>
        <strain evidence="2">DSM 1231</strain>
    </source>
</reference>
<gene>
    <name evidence="1" type="ORF">DKG75_05990</name>
</gene>
<evidence type="ECO:0000313" key="1">
    <source>
        <dbReference type="EMBL" id="PWR21555.1"/>
    </source>
</evidence>
<accession>A0A317E8V3</accession>
<comment type="caution">
    <text evidence="1">The sequence shown here is derived from an EMBL/GenBank/DDBJ whole genome shotgun (WGS) entry which is preliminary data.</text>
</comment>
<keyword evidence="2" id="KW-1185">Reference proteome</keyword>
<evidence type="ECO:0000313" key="2">
    <source>
        <dbReference type="Proteomes" id="UP000246077"/>
    </source>
</evidence>
<proteinExistence type="predicted"/>
<dbReference type="Proteomes" id="UP000246077">
    <property type="component" value="Unassembled WGS sequence"/>
</dbReference>
<organism evidence="1 2">
    <name type="scientific">Zavarzinia compransoris</name>
    <dbReference type="NCBI Taxonomy" id="1264899"/>
    <lineage>
        <taxon>Bacteria</taxon>
        <taxon>Pseudomonadati</taxon>
        <taxon>Pseudomonadota</taxon>
        <taxon>Alphaproteobacteria</taxon>
        <taxon>Rhodospirillales</taxon>
        <taxon>Zavarziniaceae</taxon>
        <taxon>Zavarzinia</taxon>
    </lineage>
</organism>
<sequence length="71" mass="7785">MANRKVKTYHTARSAPGYRVVTLREAAEVTGTEFVVVEPRLQPKPARRRAIAAAVAAVLAERREKEQAALG</sequence>
<name>A0A317E8V3_9PROT</name>
<dbReference type="EMBL" id="QGLF01000002">
    <property type="protein sequence ID" value="PWR21555.1"/>
    <property type="molecule type" value="Genomic_DNA"/>
</dbReference>
<protein>
    <submittedName>
        <fullName evidence="1">Uncharacterized protein</fullName>
    </submittedName>
</protein>